<accession>A0A1M6P9J0</accession>
<dbReference type="InterPro" id="IPR032465">
    <property type="entry name" value="ACMSD"/>
</dbReference>
<dbReference type="RefSeq" id="WP_073476745.1">
    <property type="nucleotide sequence ID" value="NZ_FQZU01000017.1"/>
</dbReference>
<evidence type="ECO:0000256" key="1">
    <source>
        <dbReference type="ARBA" id="ARBA00023239"/>
    </source>
</evidence>
<dbReference type="Gene3D" id="3.20.20.140">
    <property type="entry name" value="Metal-dependent hydrolases"/>
    <property type="match status" value="1"/>
</dbReference>
<keyword evidence="1" id="KW-0456">Lyase</keyword>
<dbReference type="EMBL" id="FQZU01000017">
    <property type="protein sequence ID" value="SHK04616.1"/>
    <property type="molecule type" value="Genomic_DNA"/>
</dbReference>
<dbReference type="GO" id="GO:0005737">
    <property type="term" value="C:cytoplasm"/>
    <property type="evidence" value="ECO:0007669"/>
    <property type="project" value="TreeGrafter"/>
</dbReference>
<dbReference type="PANTHER" id="PTHR21240">
    <property type="entry name" value="2-AMINO-3-CARBOXYLMUCONATE-6-SEMIALDEHYDE DECARBOXYLASE"/>
    <property type="match status" value="1"/>
</dbReference>
<dbReference type="GO" id="GO:0016787">
    <property type="term" value="F:hydrolase activity"/>
    <property type="evidence" value="ECO:0007669"/>
    <property type="project" value="InterPro"/>
</dbReference>
<reference evidence="4" key="1">
    <citation type="submission" date="2016-11" db="EMBL/GenBank/DDBJ databases">
        <authorList>
            <person name="Varghese N."/>
            <person name="Submissions S."/>
        </authorList>
    </citation>
    <scope>NUCLEOTIDE SEQUENCE [LARGE SCALE GENOMIC DNA]</scope>
    <source>
        <strain evidence="4">DSM 16219</strain>
    </source>
</reference>
<dbReference type="OrthoDB" id="5172791at2"/>
<feature type="domain" description="Amidohydrolase-related" evidence="2">
    <location>
        <begin position="10"/>
        <end position="267"/>
    </location>
</feature>
<dbReference type="PANTHER" id="PTHR21240:SF28">
    <property type="entry name" value="ISO-OROTATE DECARBOXYLASE (EUROFUNG)"/>
    <property type="match status" value="1"/>
</dbReference>
<protein>
    <recommendedName>
        <fullName evidence="2">Amidohydrolase-related domain-containing protein</fullName>
    </recommendedName>
</protein>
<dbReference type="GO" id="GO:0019748">
    <property type="term" value="P:secondary metabolic process"/>
    <property type="evidence" value="ECO:0007669"/>
    <property type="project" value="TreeGrafter"/>
</dbReference>
<keyword evidence="4" id="KW-1185">Reference proteome</keyword>
<dbReference type="SUPFAM" id="SSF51556">
    <property type="entry name" value="Metallo-dependent hydrolases"/>
    <property type="match status" value="1"/>
</dbReference>
<dbReference type="Proteomes" id="UP000183994">
    <property type="component" value="Unassembled WGS sequence"/>
</dbReference>
<gene>
    <name evidence="3" type="ORF">SAMN02745216_02763</name>
</gene>
<dbReference type="Pfam" id="PF04909">
    <property type="entry name" value="Amidohydro_2"/>
    <property type="match status" value="1"/>
</dbReference>
<evidence type="ECO:0000313" key="4">
    <source>
        <dbReference type="Proteomes" id="UP000183994"/>
    </source>
</evidence>
<dbReference type="STRING" id="1121393.SAMN02745216_02763"/>
<dbReference type="InterPro" id="IPR032466">
    <property type="entry name" value="Metal_Hydrolase"/>
</dbReference>
<evidence type="ECO:0000259" key="2">
    <source>
        <dbReference type="Pfam" id="PF04909"/>
    </source>
</evidence>
<name>A0A1M6P9J0_9BACT</name>
<organism evidence="3 4">
    <name type="scientific">Desulfatibacillum alkenivorans DSM 16219</name>
    <dbReference type="NCBI Taxonomy" id="1121393"/>
    <lineage>
        <taxon>Bacteria</taxon>
        <taxon>Pseudomonadati</taxon>
        <taxon>Thermodesulfobacteriota</taxon>
        <taxon>Desulfobacteria</taxon>
        <taxon>Desulfobacterales</taxon>
        <taxon>Desulfatibacillaceae</taxon>
        <taxon>Desulfatibacillum</taxon>
    </lineage>
</organism>
<dbReference type="InterPro" id="IPR006680">
    <property type="entry name" value="Amidohydro-rel"/>
</dbReference>
<sequence length="274" mass="32430">MNPRIPKKIIDFHVHLFPDKLFEAIWRQFVHDYDWKVIHQLYYRECIDYLREHNVEKIVYCNYAHKPGVAKALNEWNAKVLDEYDDLFCLAAFHPGDEDRMALTRDILSHPKVLGIKLQFLVTDFFPHDPRLFDLYELIMEKGKRLLMHIGTGPVSNNCVGLEYFLKVLERYPELPATVPHMGGLEYKGFMDLLDKHENLMLDTAFSFLPWDNVRYDQGPEKLEQYKNRILYGSDFPNLILPREGEIDAMLEMKLSQEFYDKVFWENGVGLLPQ</sequence>
<proteinExistence type="predicted"/>
<dbReference type="AlphaFoldDB" id="A0A1M6P9J0"/>
<dbReference type="GO" id="GO:0016831">
    <property type="term" value="F:carboxy-lyase activity"/>
    <property type="evidence" value="ECO:0007669"/>
    <property type="project" value="InterPro"/>
</dbReference>
<evidence type="ECO:0000313" key="3">
    <source>
        <dbReference type="EMBL" id="SHK04616.1"/>
    </source>
</evidence>